<dbReference type="InterPro" id="IPR006176">
    <property type="entry name" value="3-OHacyl-CoA_DH_NAD-bd"/>
</dbReference>
<dbReference type="SUPFAM" id="SSF51735">
    <property type="entry name" value="NAD(P)-binding Rossmann-fold domains"/>
    <property type="match status" value="1"/>
</dbReference>
<dbReference type="Pfam" id="PF02737">
    <property type="entry name" value="3HCDH_N"/>
    <property type="match status" value="1"/>
</dbReference>
<evidence type="ECO:0000259" key="3">
    <source>
        <dbReference type="Pfam" id="PF02737"/>
    </source>
</evidence>
<evidence type="ECO:0000313" key="4">
    <source>
        <dbReference type="EMBL" id="GAB0056472.1"/>
    </source>
</evidence>
<dbReference type="InterPro" id="IPR022694">
    <property type="entry name" value="3-OHacyl-CoA_DH"/>
</dbReference>
<sequence length="288" mass="31958">MTMDIQTAGVVGAGVMGVGVAQNLAQCGMDVVLVDIAEAVLERARIEIGNNVRFQGFFAKEKNGPTPEEVLGRITFTIEPEKLADVDYLVENVVEKWPVKEEVYRRIDAICKPSCVFAANTSAISITRIASVTRRPDRVIGMHFMNPVPMKPLVEVIRGFHTSEETIEFSKFFLKKMGKSCVVVNDSPGFVSNRVLMLTVNEAVFLVQEGVAKAEEVDRIFKSCFGHKMGPLETADLIGLDTILYSLDVLYESFNDSKFRPCPLLKKMVDAGLHGRKNGRGFYNYPVL</sequence>
<feature type="domain" description="3-hydroxyacyl-CoA dehydrogenase C-terminal" evidence="2">
    <location>
        <begin position="189"/>
        <end position="285"/>
    </location>
</feature>
<dbReference type="InterPro" id="IPR013328">
    <property type="entry name" value="6PGD_dom2"/>
</dbReference>
<dbReference type="Pfam" id="PF00725">
    <property type="entry name" value="3HCDH"/>
    <property type="match status" value="1"/>
</dbReference>
<keyword evidence="5" id="KW-1185">Reference proteome</keyword>
<name>A0ABQ0C6H8_9PROT</name>
<dbReference type="InterPro" id="IPR008927">
    <property type="entry name" value="6-PGluconate_DH-like_C_sf"/>
</dbReference>
<dbReference type="PIRSF" id="PIRSF000105">
    <property type="entry name" value="HCDH"/>
    <property type="match status" value="1"/>
</dbReference>
<dbReference type="SUPFAM" id="SSF48179">
    <property type="entry name" value="6-phosphogluconate dehydrogenase C-terminal domain-like"/>
    <property type="match status" value="1"/>
</dbReference>
<dbReference type="Gene3D" id="3.40.50.720">
    <property type="entry name" value="NAD(P)-binding Rossmann-like Domain"/>
    <property type="match status" value="1"/>
</dbReference>
<protein>
    <submittedName>
        <fullName evidence="4">3-hydroxybutyryl-CoA dehydrogenase</fullName>
        <ecNumber evidence="4">1.1.1.157</ecNumber>
    </submittedName>
</protein>
<comment type="caution">
    <text evidence="4">The sequence shown here is derived from an EMBL/GenBank/DDBJ whole genome shotgun (WGS) entry which is preliminary data.</text>
</comment>
<dbReference type="PANTHER" id="PTHR48075:SF5">
    <property type="entry name" value="3-HYDROXYBUTYRYL-COA DEHYDROGENASE"/>
    <property type="match status" value="1"/>
</dbReference>
<keyword evidence="1 4" id="KW-0560">Oxidoreductase</keyword>
<dbReference type="EC" id="1.1.1.157" evidence="4"/>
<evidence type="ECO:0000259" key="2">
    <source>
        <dbReference type="Pfam" id="PF00725"/>
    </source>
</evidence>
<dbReference type="InterPro" id="IPR036291">
    <property type="entry name" value="NAD(P)-bd_dom_sf"/>
</dbReference>
<dbReference type="EMBL" id="BAAFGK010000002">
    <property type="protein sequence ID" value="GAB0056472.1"/>
    <property type="molecule type" value="Genomic_DNA"/>
</dbReference>
<gene>
    <name evidence="4" type="primary">paaH</name>
    <name evidence="4" type="ORF">SIID45300_00780</name>
</gene>
<reference evidence="4 5" key="1">
    <citation type="submission" date="2024-09" db="EMBL/GenBank/DDBJ databases">
        <title>Draft genome sequence of Candidatus Magnetaquicoccaceae bacterium FCR-1.</title>
        <authorList>
            <person name="Shimoshige H."/>
            <person name="Shimamura S."/>
            <person name="Taoka A."/>
            <person name="Kobayashi H."/>
            <person name="Maekawa T."/>
        </authorList>
    </citation>
    <scope>NUCLEOTIDE SEQUENCE [LARGE SCALE GENOMIC DNA]</scope>
    <source>
        <strain evidence="4 5">FCR-1</strain>
    </source>
</reference>
<dbReference type="Proteomes" id="UP001628193">
    <property type="component" value="Unassembled WGS sequence"/>
</dbReference>
<evidence type="ECO:0000256" key="1">
    <source>
        <dbReference type="ARBA" id="ARBA00023002"/>
    </source>
</evidence>
<dbReference type="PANTHER" id="PTHR48075">
    <property type="entry name" value="3-HYDROXYACYL-COA DEHYDROGENASE FAMILY PROTEIN"/>
    <property type="match status" value="1"/>
</dbReference>
<feature type="domain" description="3-hydroxyacyl-CoA dehydrogenase NAD binding" evidence="3">
    <location>
        <begin position="8"/>
        <end position="186"/>
    </location>
</feature>
<proteinExistence type="predicted"/>
<evidence type="ECO:0000313" key="5">
    <source>
        <dbReference type="Proteomes" id="UP001628193"/>
    </source>
</evidence>
<dbReference type="InterPro" id="IPR006108">
    <property type="entry name" value="3HC_DH_C"/>
</dbReference>
<dbReference type="Gene3D" id="1.10.1040.10">
    <property type="entry name" value="N-(1-d-carboxylethyl)-l-norvaline Dehydrogenase, domain 2"/>
    <property type="match status" value="1"/>
</dbReference>
<organism evidence="4 5">
    <name type="scientific">Candidatus Magnetaquiglobus chichijimensis</name>
    <dbReference type="NCBI Taxonomy" id="3141448"/>
    <lineage>
        <taxon>Bacteria</taxon>
        <taxon>Pseudomonadati</taxon>
        <taxon>Pseudomonadota</taxon>
        <taxon>Magnetococcia</taxon>
        <taxon>Magnetococcales</taxon>
        <taxon>Candidatus Magnetaquicoccaceae</taxon>
        <taxon>Candidatus Magnetaquiglobus</taxon>
    </lineage>
</organism>
<accession>A0ABQ0C6H8</accession>
<dbReference type="GO" id="GO:0008691">
    <property type="term" value="F:3-hydroxybutyryl-CoA dehydrogenase activity"/>
    <property type="evidence" value="ECO:0007669"/>
    <property type="project" value="UniProtKB-EC"/>
</dbReference>